<keyword evidence="3 5" id="KW-0808">Transferase</keyword>
<keyword evidence="6" id="KW-1185">Reference proteome</keyword>
<accession>A0ABU5VPL0</accession>
<keyword evidence="2 5" id="KW-0328">Glycosyltransferase</keyword>
<dbReference type="SUPFAM" id="SSF53448">
    <property type="entry name" value="Nucleotide-diphospho-sugar transferases"/>
    <property type="match status" value="1"/>
</dbReference>
<organism evidence="5 6">
    <name type="scientific">Bacteriovorax antarcticus</name>
    <dbReference type="NCBI Taxonomy" id="3088717"/>
    <lineage>
        <taxon>Bacteria</taxon>
        <taxon>Pseudomonadati</taxon>
        <taxon>Bdellovibrionota</taxon>
        <taxon>Bacteriovoracia</taxon>
        <taxon>Bacteriovoracales</taxon>
        <taxon>Bacteriovoracaceae</taxon>
        <taxon>Bacteriovorax</taxon>
    </lineage>
</organism>
<proteinExistence type="inferred from homology"/>
<evidence type="ECO:0000313" key="6">
    <source>
        <dbReference type="Proteomes" id="UP001302274"/>
    </source>
</evidence>
<dbReference type="InterPro" id="IPR001173">
    <property type="entry name" value="Glyco_trans_2-like"/>
</dbReference>
<dbReference type="PANTHER" id="PTHR43630:SF1">
    <property type="entry name" value="POLY-BETA-1,6-N-ACETYL-D-GLUCOSAMINE SYNTHASE"/>
    <property type="match status" value="1"/>
</dbReference>
<protein>
    <submittedName>
        <fullName evidence="5">Glycosyltransferase</fullName>
        <ecNumber evidence="5">2.4.-.-</ecNumber>
    </submittedName>
</protein>
<dbReference type="Proteomes" id="UP001302274">
    <property type="component" value="Unassembled WGS sequence"/>
</dbReference>
<feature type="domain" description="Glycosyltransferase 2-like" evidence="4">
    <location>
        <begin position="7"/>
        <end position="171"/>
    </location>
</feature>
<reference evidence="5 6" key="1">
    <citation type="submission" date="2023-11" db="EMBL/GenBank/DDBJ databases">
        <title>A Novel Polar Bacteriovorax (B. antarcticus) Isolated from the Biocrust in Antarctica.</title>
        <authorList>
            <person name="Mun W."/>
            <person name="Choi S.Y."/>
            <person name="Mitchell R.J."/>
        </authorList>
    </citation>
    <scope>NUCLEOTIDE SEQUENCE [LARGE SCALE GENOMIC DNA]</scope>
    <source>
        <strain evidence="5 6">PP10</strain>
    </source>
</reference>
<dbReference type="Pfam" id="PF00535">
    <property type="entry name" value="Glycos_transf_2"/>
    <property type="match status" value="1"/>
</dbReference>
<evidence type="ECO:0000259" key="4">
    <source>
        <dbReference type="Pfam" id="PF00535"/>
    </source>
</evidence>
<dbReference type="EC" id="2.4.-.-" evidence="5"/>
<dbReference type="Gene3D" id="3.90.550.10">
    <property type="entry name" value="Spore Coat Polysaccharide Biosynthesis Protein SpsA, Chain A"/>
    <property type="match status" value="1"/>
</dbReference>
<comment type="caution">
    <text evidence="5">The sequence shown here is derived from an EMBL/GenBank/DDBJ whole genome shotgun (WGS) entry which is preliminary data.</text>
</comment>
<evidence type="ECO:0000256" key="2">
    <source>
        <dbReference type="ARBA" id="ARBA00022676"/>
    </source>
</evidence>
<evidence type="ECO:0000313" key="5">
    <source>
        <dbReference type="EMBL" id="MEA9354984.1"/>
    </source>
</evidence>
<evidence type="ECO:0000256" key="1">
    <source>
        <dbReference type="ARBA" id="ARBA00006739"/>
    </source>
</evidence>
<dbReference type="EMBL" id="JAYGJQ010000001">
    <property type="protein sequence ID" value="MEA9354984.1"/>
    <property type="molecule type" value="Genomic_DNA"/>
</dbReference>
<evidence type="ECO:0000256" key="3">
    <source>
        <dbReference type="ARBA" id="ARBA00022679"/>
    </source>
</evidence>
<gene>
    <name evidence="5" type="ORF">SHI21_02165</name>
</gene>
<dbReference type="PANTHER" id="PTHR43630">
    <property type="entry name" value="POLY-BETA-1,6-N-ACETYL-D-GLUCOSAMINE SYNTHASE"/>
    <property type="match status" value="1"/>
</dbReference>
<comment type="similarity">
    <text evidence="1">Belongs to the glycosyltransferase 2 family.</text>
</comment>
<dbReference type="GO" id="GO:0016757">
    <property type="term" value="F:glycosyltransferase activity"/>
    <property type="evidence" value="ECO:0007669"/>
    <property type="project" value="UniProtKB-KW"/>
</dbReference>
<dbReference type="RefSeq" id="WP_323574474.1">
    <property type="nucleotide sequence ID" value="NZ_JAYGJQ010000001.1"/>
</dbReference>
<sequence>MKSDFVSIIVPAYNAQKTIQKCITSLTNLDFPKDQYEIIIVDNNSTDKTEEIIKSFPGVIYTKETTQGRSYTRNHGAKISKGNVLAFVDADVFLDAGWLKHLAVKFKKESIGGGQGRVIPADDDGQASLNNFRIRQQNEATDKTNIILRLKYFESPMVNSAACIYRREAFELVGGFDVLLERHEDIDLAKRVCVSGYDLVAVPESRAYVEYHGEGWWSYFVRSYSEGYTKQSYNIKWRQFFNSHQIEKNDSSPVNLETPEVKTKKKTINLDAIRMNFWMVRDEIFYNVLRSLIYFDFYYSLKAINSTFKSAGRVWGILKNNYPGEFIPKYRLDLLDRSLVVKEKFEFNLDDNFSFFIQEGEIKINENVRFVLQDDAVLYALNIKKNEFVNLGSIELHKKVLNVRDLLNQKA</sequence>
<name>A0ABU5VPL0_9BACT</name>
<dbReference type="InterPro" id="IPR029044">
    <property type="entry name" value="Nucleotide-diphossugar_trans"/>
</dbReference>